<protein>
    <submittedName>
        <fullName evidence="1">Uncharacterized protein</fullName>
    </submittedName>
</protein>
<reference evidence="1" key="1">
    <citation type="journal article" date="2015" name="Nature">
        <title>Complex archaea that bridge the gap between prokaryotes and eukaryotes.</title>
        <authorList>
            <person name="Spang A."/>
            <person name="Saw J.H."/>
            <person name="Jorgensen S.L."/>
            <person name="Zaremba-Niedzwiedzka K."/>
            <person name="Martijn J."/>
            <person name="Lind A.E."/>
            <person name="van Eijk R."/>
            <person name="Schleper C."/>
            <person name="Guy L."/>
            <person name="Ettema T.J."/>
        </authorList>
    </citation>
    <scope>NUCLEOTIDE SEQUENCE</scope>
</reference>
<comment type="caution">
    <text evidence="1">The sequence shown here is derived from an EMBL/GenBank/DDBJ whole genome shotgun (WGS) entry which is preliminary data.</text>
</comment>
<evidence type="ECO:0000313" key="1">
    <source>
        <dbReference type="EMBL" id="KKN79732.1"/>
    </source>
</evidence>
<organism evidence="1">
    <name type="scientific">marine sediment metagenome</name>
    <dbReference type="NCBI Taxonomy" id="412755"/>
    <lineage>
        <taxon>unclassified sequences</taxon>
        <taxon>metagenomes</taxon>
        <taxon>ecological metagenomes</taxon>
    </lineage>
</organism>
<gene>
    <name evidence="1" type="ORF">LCGC14_0337540</name>
</gene>
<name>A0A0F9TXP8_9ZZZZ</name>
<dbReference type="AlphaFoldDB" id="A0A0F9TXP8"/>
<dbReference type="EMBL" id="LAZR01000243">
    <property type="protein sequence ID" value="KKN79732.1"/>
    <property type="molecule type" value="Genomic_DNA"/>
</dbReference>
<accession>A0A0F9TXP8</accession>
<sequence>MKEYQRLLTIAALFAGTEAMNHGKPSRNTYKSEQQAFSKPAPIPKGCKEFNINGHKIVASNYKNACRKAANLK</sequence>
<proteinExistence type="predicted"/>